<evidence type="ECO:0000313" key="2">
    <source>
        <dbReference type="EMBL" id="MCD9640584.1"/>
    </source>
</evidence>
<feature type="compositionally biased region" description="Low complexity" evidence="1">
    <location>
        <begin position="246"/>
        <end position="256"/>
    </location>
</feature>
<sequence length="256" mass="27334">MGKRTGNVPLKDSTETKMGCQERRGGRDGQLVRSSMDRTWTVVGVGGSPKLDPPEPQESLVRMGFQLSTVRRFLRRVALGEHSTMKVASCVRGELLSIVGLMVESVGDREAVVYPAADAKQPECCTLDCESPVAESITSLRLDPSSMGQSESRVNQQGPLGGEMPLNPELAGSPRNAPEAQQLTGISGRGKALFRCGPRERVPPQGSSTEGESGPKIRPKGVVDGQQALGLRSLGGRRRRPPSGGPEPSEIPLWKG</sequence>
<feature type="region of interest" description="Disordered" evidence="1">
    <location>
        <begin position="141"/>
        <end position="256"/>
    </location>
</feature>
<accession>A0ABS8V338</accession>
<dbReference type="EMBL" id="JACEIK010003153">
    <property type="protein sequence ID" value="MCD9640584.1"/>
    <property type="molecule type" value="Genomic_DNA"/>
</dbReference>
<reference evidence="2 3" key="1">
    <citation type="journal article" date="2021" name="BMC Genomics">
        <title>Datura genome reveals duplications of psychoactive alkaloid biosynthetic genes and high mutation rate following tissue culture.</title>
        <authorList>
            <person name="Rajewski A."/>
            <person name="Carter-House D."/>
            <person name="Stajich J."/>
            <person name="Litt A."/>
        </authorList>
    </citation>
    <scope>NUCLEOTIDE SEQUENCE [LARGE SCALE GENOMIC DNA]</scope>
    <source>
        <strain evidence="2">AR-01</strain>
    </source>
</reference>
<feature type="region of interest" description="Disordered" evidence="1">
    <location>
        <begin position="1"/>
        <end position="33"/>
    </location>
</feature>
<feature type="compositionally biased region" description="Basic and acidic residues" evidence="1">
    <location>
        <begin position="12"/>
        <end position="27"/>
    </location>
</feature>
<gene>
    <name evidence="2" type="ORF">HAX54_025962</name>
</gene>
<name>A0ABS8V338_DATST</name>
<proteinExistence type="predicted"/>
<evidence type="ECO:0000313" key="3">
    <source>
        <dbReference type="Proteomes" id="UP000823775"/>
    </source>
</evidence>
<keyword evidence="3" id="KW-1185">Reference proteome</keyword>
<protein>
    <submittedName>
        <fullName evidence="2">Uncharacterized protein</fullName>
    </submittedName>
</protein>
<dbReference type="Proteomes" id="UP000823775">
    <property type="component" value="Unassembled WGS sequence"/>
</dbReference>
<comment type="caution">
    <text evidence="2">The sequence shown here is derived from an EMBL/GenBank/DDBJ whole genome shotgun (WGS) entry which is preliminary data.</text>
</comment>
<organism evidence="2 3">
    <name type="scientific">Datura stramonium</name>
    <name type="common">Jimsonweed</name>
    <name type="synonym">Common thornapple</name>
    <dbReference type="NCBI Taxonomy" id="4076"/>
    <lineage>
        <taxon>Eukaryota</taxon>
        <taxon>Viridiplantae</taxon>
        <taxon>Streptophyta</taxon>
        <taxon>Embryophyta</taxon>
        <taxon>Tracheophyta</taxon>
        <taxon>Spermatophyta</taxon>
        <taxon>Magnoliopsida</taxon>
        <taxon>eudicotyledons</taxon>
        <taxon>Gunneridae</taxon>
        <taxon>Pentapetalae</taxon>
        <taxon>asterids</taxon>
        <taxon>lamiids</taxon>
        <taxon>Solanales</taxon>
        <taxon>Solanaceae</taxon>
        <taxon>Solanoideae</taxon>
        <taxon>Datureae</taxon>
        <taxon>Datura</taxon>
    </lineage>
</organism>
<evidence type="ECO:0000256" key="1">
    <source>
        <dbReference type="SAM" id="MobiDB-lite"/>
    </source>
</evidence>
<feature type="compositionally biased region" description="Polar residues" evidence="1">
    <location>
        <begin position="146"/>
        <end position="158"/>
    </location>
</feature>